<evidence type="ECO:0000313" key="1">
    <source>
        <dbReference type="EMBL" id="MCX3267444.1"/>
    </source>
</evidence>
<keyword evidence="2" id="KW-1185">Reference proteome</keyword>
<dbReference type="InterPro" id="IPR013325">
    <property type="entry name" value="RNA_pol_sigma_r2"/>
</dbReference>
<proteinExistence type="predicted"/>
<accession>A0A9X3DH33</accession>
<comment type="caution">
    <text evidence="1">The sequence shown here is derived from an EMBL/GenBank/DDBJ whole genome shotgun (WGS) entry which is preliminary data.</text>
</comment>
<dbReference type="GO" id="GO:0006352">
    <property type="term" value="P:DNA-templated transcription initiation"/>
    <property type="evidence" value="ECO:0007669"/>
    <property type="project" value="InterPro"/>
</dbReference>
<dbReference type="EMBL" id="JAPJUH010000008">
    <property type="protein sequence ID" value="MCX3267444.1"/>
    <property type="molecule type" value="Genomic_DNA"/>
</dbReference>
<sequence>MIKPIRFFYNYEQDTNLRGWLFVILKNTFINDYRKNRKKTRS</sequence>
<evidence type="ECO:0008006" key="3">
    <source>
        <dbReference type="Google" id="ProtNLM"/>
    </source>
</evidence>
<reference evidence="1" key="1">
    <citation type="submission" date="2022-11" db="EMBL/GenBank/DDBJ databases">
        <authorList>
            <person name="Graham C."/>
            <person name="Newman J.D."/>
        </authorList>
    </citation>
    <scope>NUCLEOTIDE SEQUENCE</scope>
    <source>
        <strain evidence="1">DSM 19486</strain>
    </source>
</reference>
<gene>
    <name evidence="1" type="ORF">OQZ29_21975</name>
</gene>
<name>A0A9X3DH33_9SPHI</name>
<dbReference type="GO" id="GO:0003700">
    <property type="term" value="F:DNA-binding transcription factor activity"/>
    <property type="evidence" value="ECO:0007669"/>
    <property type="project" value="InterPro"/>
</dbReference>
<dbReference type="SUPFAM" id="SSF88946">
    <property type="entry name" value="Sigma2 domain of RNA polymerase sigma factors"/>
    <property type="match status" value="1"/>
</dbReference>
<dbReference type="RefSeq" id="WP_238533604.1">
    <property type="nucleotide sequence ID" value="NZ_JAPJUH010000008.1"/>
</dbReference>
<organism evidence="1 2">
    <name type="scientific">Pedobacter agri</name>
    <dbReference type="NCBI Taxonomy" id="454586"/>
    <lineage>
        <taxon>Bacteria</taxon>
        <taxon>Pseudomonadati</taxon>
        <taxon>Bacteroidota</taxon>
        <taxon>Sphingobacteriia</taxon>
        <taxon>Sphingobacteriales</taxon>
        <taxon>Sphingobacteriaceae</taxon>
        <taxon>Pedobacter</taxon>
    </lineage>
</organism>
<protein>
    <recommendedName>
        <fullName evidence="3">RNA polymerase sigma-70 region 2 domain-containing protein</fullName>
    </recommendedName>
</protein>
<dbReference type="AlphaFoldDB" id="A0A9X3DH33"/>
<dbReference type="Gene3D" id="1.10.1740.10">
    <property type="match status" value="1"/>
</dbReference>
<dbReference type="Proteomes" id="UP001142592">
    <property type="component" value="Unassembled WGS sequence"/>
</dbReference>
<evidence type="ECO:0000313" key="2">
    <source>
        <dbReference type="Proteomes" id="UP001142592"/>
    </source>
</evidence>